<protein>
    <submittedName>
        <fullName evidence="7">Central glycolyticproteinregulator</fullName>
    </submittedName>
</protein>
<keyword evidence="8" id="KW-1185">Reference proteome</keyword>
<dbReference type="Gene3D" id="1.10.10.10">
    <property type="entry name" value="Winged helix-like DNA-binding domain superfamily/Winged helix DNA-binding domain"/>
    <property type="match status" value="1"/>
</dbReference>
<keyword evidence="4" id="KW-0804">Transcription</keyword>
<dbReference type="GO" id="GO:0003677">
    <property type="term" value="F:DNA binding"/>
    <property type="evidence" value="ECO:0007669"/>
    <property type="project" value="UniProtKB-KW"/>
</dbReference>
<evidence type="ECO:0000256" key="1">
    <source>
        <dbReference type="ARBA" id="ARBA00010466"/>
    </source>
</evidence>
<dbReference type="AlphaFoldDB" id="A0A0R1ZN55"/>
<keyword evidence="3" id="KW-0238">DNA-binding</keyword>
<evidence type="ECO:0000256" key="4">
    <source>
        <dbReference type="ARBA" id="ARBA00023163"/>
    </source>
</evidence>
<evidence type="ECO:0000256" key="2">
    <source>
        <dbReference type="ARBA" id="ARBA00023015"/>
    </source>
</evidence>
<dbReference type="PANTHER" id="PTHR34294:SF5">
    <property type="entry name" value="CENTRAL GLYCOLYTIC GENES REGULATOR"/>
    <property type="match status" value="1"/>
</dbReference>
<dbReference type="RefSeq" id="WP_054676666.1">
    <property type="nucleotide sequence ID" value="NZ_AYYO01000003.1"/>
</dbReference>
<evidence type="ECO:0000256" key="3">
    <source>
        <dbReference type="ARBA" id="ARBA00023125"/>
    </source>
</evidence>
<proteinExistence type="inferred from homology"/>
<comment type="similarity">
    <text evidence="1">Belongs to the SorC transcriptional regulatory family.</text>
</comment>
<feature type="domain" description="Sugar-binding" evidence="5">
    <location>
        <begin position="96"/>
        <end position="340"/>
    </location>
</feature>
<dbReference type="InterPro" id="IPR007324">
    <property type="entry name" value="Sugar-bd_dom_put"/>
</dbReference>
<dbReference type="GO" id="GO:0030246">
    <property type="term" value="F:carbohydrate binding"/>
    <property type="evidence" value="ECO:0007669"/>
    <property type="project" value="InterPro"/>
</dbReference>
<dbReference type="InterPro" id="IPR036388">
    <property type="entry name" value="WH-like_DNA-bd_sf"/>
</dbReference>
<dbReference type="OrthoDB" id="9793820at2"/>
<gene>
    <name evidence="7" type="ORF">FC18_GL001946</name>
</gene>
<organism evidence="7 8">
    <name type="scientific">Lacticaseibacillus sharpeae JCM 1186 = DSM 20505</name>
    <dbReference type="NCBI Taxonomy" id="1291052"/>
    <lineage>
        <taxon>Bacteria</taxon>
        <taxon>Bacillati</taxon>
        <taxon>Bacillota</taxon>
        <taxon>Bacilli</taxon>
        <taxon>Lactobacillales</taxon>
        <taxon>Lactobacillaceae</taxon>
        <taxon>Lacticaseibacillus</taxon>
    </lineage>
</organism>
<dbReference type="STRING" id="1291052.FC18_GL001946"/>
<comment type="caution">
    <text evidence="7">The sequence shown here is derived from an EMBL/GenBank/DDBJ whole genome shotgun (WGS) entry which is preliminary data.</text>
</comment>
<evidence type="ECO:0000313" key="8">
    <source>
        <dbReference type="Proteomes" id="UP000051679"/>
    </source>
</evidence>
<dbReference type="InterPro" id="IPR036390">
    <property type="entry name" value="WH_DNA-bd_sf"/>
</dbReference>
<keyword evidence="2" id="KW-0805">Transcription regulation</keyword>
<feature type="domain" description="CggR N-terminal DNA binding" evidence="6">
    <location>
        <begin position="18"/>
        <end position="88"/>
    </location>
</feature>
<reference evidence="7 8" key="1">
    <citation type="journal article" date="2015" name="Genome Announc.">
        <title>Expanding the biotechnology potential of lactobacilli through comparative genomics of 213 strains and associated genera.</title>
        <authorList>
            <person name="Sun Z."/>
            <person name="Harris H.M."/>
            <person name="McCann A."/>
            <person name="Guo C."/>
            <person name="Argimon S."/>
            <person name="Zhang W."/>
            <person name="Yang X."/>
            <person name="Jeffery I.B."/>
            <person name="Cooney J.C."/>
            <person name="Kagawa T.F."/>
            <person name="Liu W."/>
            <person name="Song Y."/>
            <person name="Salvetti E."/>
            <person name="Wrobel A."/>
            <person name="Rasinkangas P."/>
            <person name="Parkhill J."/>
            <person name="Rea M.C."/>
            <person name="O'Sullivan O."/>
            <person name="Ritari J."/>
            <person name="Douillard F.P."/>
            <person name="Paul Ross R."/>
            <person name="Yang R."/>
            <person name="Briner A.E."/>
            <person name="Felis G.E."/>
            <person name="de Vos W.M."/>
            <person name="Barrangou R."/>
            <person name="Klaenhammer T.R."/>
            <person name="Caufield P.W."/>
            <person name="Cui Y."/>
            <person name="Zhang H."/>
            <person name="O'Toole P.W."/>
        </authorList>
    </citation>
    <scope>NUCLEOTIDE SEQUENCE [LARGE SCALE GENOMIC DNA]</scope>
    <source>
        <strain evidence="7 8">DSM 20505</strain>
    </source>
</reference>
<dbReference type="PATRIC" id="fig|1291052.5.peg.2009"/>
<dbReference type="Pfam" id="PF21715">
    <property type="entry name" value="CggR_N"/>
    <property type="match status" value="1"/>
</dbReference>
<dbReference type="Pfam" id="PF04198">
    <property type="entry name" value="Sugar-bind"/>
    <property type="match status" value="1"/>
</dbReference>
<name>A0A0R1ZN55_9LACO</name>
<dbReference type="InterPro" id="IPR048715">
    <property type="entry name" value="CggR_N"/>
</dbReference>
<dbReference type="SUPFAM" id="SSF100950">
    <property type="entry name" value="NagB/RpiA/CoA transferase-like"/>
    <property type="match status" value="1"/>
</dbReference>
<evidence type="ECO:0000259" key="5">
    <source>
        <dbReference type="Pfam" id="PF04198"/>
    </source>
</evidence>
<dbReference type="InterPro" id="IPR037171">
    <property type="entry name" value="NagB/RpiA_transferase-like"/>
</dbReference>
<dbReference type="PANTHER" id="PTHR34294">
    <property type="entry name" value="TRANSCRIPTIONAL REGULATOR-RELATED"/>
    <property type="match status" value="1"/>
</dbReference>
<dbReference type="InterPro" id="IPR051054">
    <property type="entry name" value="SorC_transcr_regulators"/>
</dbReference>
<dbReference type="Proteomes" id="UP000051679">
    <property type="component" value="Unassembled WGS sequence"/>
</dbReference>
<dbReference type="EMBL" id="AYYO01000003">
    <property type="protein sequence ID" value="KRM56471.1"/>
    <property type="molecule type" value="Genomic_DNA"/>
</dbReference>
<dbReference type="Gene3D" id="3.40.50.1360">
    <property type="match status" value="1"/>
</dbReference>
<evidence type="ECO:0000313" key="7">
    <source>
        <dbReference type="EMBL" id="KRM56471.1"/>
    </source>
</evidence>
<dbReference type="SUPFAM" id="SSF46785">
    <property type="entry name" value="Winged helix' DNA-binding domain"/>
    <property type="match status" value="1"/>
</dbReference>
<accession>A0A0R1ZN55</accession>
<sequence length="345" mass="38026">MQSDFAWIEAIAPDMLAVATKRYQILQYVGWMEPVGRRALADQMHTTERMLRTEVDFMRRQGLLESSRSGMVLTAKGRDVFASMDDFMNQVLGIRSDEKALAKRLGIEHCLIVSGDADQSSRVLDDMGKNLARMMQLLLPTGRQTIAVMGGTTLARAARQFSFQLSTGRDLVFVPARGGVGETVDIQANSVAAAMAQSTGGTYKVLYIPENVSEETYQPLLKEPSVKEVLELIDNSSVVIHSVGEALVMARRRNMPTDIQKMLREHHAVAETFGTFFDADGQVVYKIPKIGLRIRDLDNIPFVFAIAGGRSKAKAIEAYMQHAPKQTWLITDAGAANSILTGGTR</sequence>
<evidence type="ECO:0000259" key="6">
    <source>
        <dbReference type="Pfam" id="PF21715"/>
    </source>
</evidence>